<sequence>MAAFAEDTVANDVSTADALTAALADTSEVTTINLAEGATIKLTSTLQTNKDGVVINGNGATLDFTGVAKESWGLLINSNNVQLSNVTIIRGSEAGTNNTVKVSAEKTNPNQDRLTGVKLTGVTINGGGGLDVYNSDAELNGVTVNDSIKAGIALSHGAVVTGDNVTIDNPAWGGFGLMYSADRDGDARSTLNIPTINYTGDASAIYCEKTTGTPDQVSTSFPKTYAEDGRTFYLASVPTVAVIDSVNYADLASAVKDVKSGQTISLSSNAVLSSMLTINVPDVTLDLGNNIISAADDFAFTDNNSRHLADITANGVVLRNGTLSAGANNNHTLNVWNAQNVQLANLKLDNSAAGVGGAPLIVGASDVTVTGPLETVTGPNSWYAINVDSRVVSGSNVSSKLTAAENSALTFSGSNPAGIYMENTASTSVEVAFQPNVTVTSDITGFVPIAVKSNAEVTVTDPENAGIYENEDGGFTTTPPVMTVGTVTYSGAEYEAVFANGNSARVYEKDGKTCVEVTDRDGNTATHTFETDRRVVFGGSNVPEGGEAVLPETNIVMDGGKVNYLFGASHTTKNYPISINAVRITVNGGTVNMVQTAEQGGGMGSFDKCGDYYVDTSDIEINGGKIGAVVGGAYGYTQVEHVFVTVNGGEINPGDLTSPVQAGILLAGTNGKVGTATLHMKNGTVNGLAVGQRCYVTSGVTYNLEGGSVGDVYLGSYYPVATEGSAAWETWGSPTSVGNINYGQVAGKFTVNIGGTKLNGLYPGYQYLPAEREAIKDPALVKGSIPTGADNADTAKTPVSIALLSNAQSVPSYILGSTAVTLTPNHRYELTAGSSDVLSMMTSEVIAPVTVVTTSVDIPSTVEYIFNALLDGDQKTGCELTSAAKDYLEKHAGDSELKVQVLANNLADSAVPASEKALITAKGAIAQYIDISLVLSSDGTPVQDAKITKTGQPLYFNVEIPASLVKDGRTFKIVSVHEGKLIEYPTTVTTENGVTVASFSSDSFSTYGLIFTDASSGNGNNGGSSSTAGSTSAPVLDSTPKTGAVSLAALPLAALAFAGMGLVLRKRED</sequence>
<keyword evidence="1" id="KW-0812">Transmembrane</keyword>
<dbReference type="SUPFAM" id="SSF51126">
    <property type="entry name" value="Pectin lyase-like"/>
    <property type="match status" value="1"/>
</dbReference>
<dbReference type="EMBL" id="DXBV01000038">
    <property type="protein sequence ID" value="HIZ30426.1"/>
    <property type="molecule type" value="Genomic_DNA"/>
</dbReference>
<keyword evidence="1" id="KW-1133">Transmembrane helix</keyword>
<protein>
    <recommendedName>
        <fullName evidence="4">Gram-positive cocci surface proteins LPxTG domain-containing protein</fullName>
    </recommendedName>
</protein>
<dbReference type="Proteomes" id="UP000824035">
    <property type="component" value="Unassembled WGS sequence"/>
</dbReference>
<name>A0A9D2IYY9_9FIRM</name>
<evidence type="ECO:0000313" key="3">
    <source>
        <dbReference type="Proteomes" id="UP000824035"/>
    </source>
</evidence>
<evidence type="ECO:0000256" key="1">
    <source>
        <dbReference type="SAM" id="Phobius"/>
    </source>
</evidence>
<dbReference type="InterPro" id="IPR011050">
    <property type="entry name" value="Pectin_lyase_fold/virulence"/>
</dbReference>
<dbReference type="InterPro" id="IPR046776">
    <property type="entry name" value="Pectate_lyase_5"/>
</dbReference>
<accession>A0A9D2IYY9</accession>
<evidence type="ECO:0000313" key="2">
    <source>
        <dbReference type="EMBL" id="HIZ30426.1"/>
    </source>
</evidence>
<gene>
    <name evidence="2" type="ORF">H9813_04215</name>
</gene>
<reference evidence="2" key="1">
    <citation type="journal article" date="2021" name="PeerJ">
        <title>Extensive microbial diversity within the chicken gut microbiome revealed by metagenomics and culture.</title>
        <authorList>
            <person name="Gilroy R."/>
            <person name="Ravi A."/>
            <person name="Getino M."/>
            <person name="Pursley I."/>
            <person name="Horton D.L."/>
            <person name="Alikhan N.F."/>
            <person name="Baker D."/>
            <person name="Gharbi K."/>
            <person name="Hall N."/>
            <person name="Watson M."/>
            <person name="Adriaenssens E.M."/>
            <person name="Foster-Nyarko E."/>
            <person name="Jarju S."/>
            <person name="Secka A."/>
            <person name="Antonio M."/>
            <person name="Oren A."/>
            <person name="Chaudhuri R.R."/>
            <person name="La Ragione R."/>
            <person name="Hildebrand F."/>
            <person name="Pallen M.J."/>
        </authorList>
    </citation>
    <scope>NUCLEOTIDE SEQUENCE</scope>
    <source>
        <strain evidence="2">ChiGjej4B4-18154</strain>
    </source>
</reference>
<feature type="transmembrane region" description="Helical" evidence="1">
    <location>
        <begin position="1044"/>
        <end position="1064"/>
    </location>
</feature>
<evidence type="ECO:0008006" key="4">
    <source>
        <dbReference type="Google" id="ProtNLM"/>
    </source>
</evidence>
<keyword evidence="1" id="KW-0472">Membrane</keyword>
<comment type="caution">
    <text evidence="2">The sequence shown here is derived from an EMBL/GenBank/DDBJ whole genome shotgun (WGS) entry which is preliminary data.</text>
</comment>
<proteinExistence type="predicted"/>
<dbReference type="AlphaFoldDB" id="A0A9D2IYY9"/>
<reference evidence="2" key="2">
    <citation type="submission" date="2021-04" db="EMBL/GenBank/DDBJ databases">
        <authorList>
            <person name="Gilroy R."/>
        </authorList>
    </citation>
    <scope>NUCLEOTIDE SEQUENCE</scope>
    <source>
        <strain evidence="2">ChiGjej4B4-18154</strain>
    </source>
</reference>
<organism evidence="2 3">
    <name type="scientific">Candidatus Allofournierella merdipullorum</name>
    <dbReference type="NCBI Taxonomy" id="2838595"/>
    <lineage>
        <taxon>Bacteria</taxon>
        <taxon>Bacillati</taxon>
        <taxon>Bacillota</taxon>
        <taxon>Clostridia</taxon>
        <taxon>Eubacteriales</taxon>
        <taxon>Oscillospiraceae</taxon>
        <taxon>Allofournierella</taxon>
    </lineage>
</organism>
<dbReference type="Pfam" id="PF20585">
    <property type="entry name" value="Pectate_lyase_5"/>
    <property type="match status" value="1"/>
</dbReference>